<dbReference type="NCBIfam" id="TIGR01784">
    <property type="entry name" value="T_den_put_tspse"/>
    <property type="match status" value="1"/>
</dbReference>
<name>A0A1K1QMK6_SELRU</name>
<dbReference type="Pfam" id="PF12784">
    <property type="entry name" value="PDDEXK_2"/>
    <property type="match status" value="1"/>
</dbReference>
<sequence length="300" mass="35290">MTYPKDLIKQAIENDIANKKYNPMNDVLFKFIFGKDERKQVTIDFLNAVLDRHEAKAIKDIQFQNSEIVPLYDDDKLTRLDIFCVTENGTQIDVEVQIVDKKNMERRTLYYWSQMYLMNLAKGGKYQNLKPSITINILRYTIFPGEPAHSMYSIYNQETGRRLNEDMELHFLEVPKFQKKPVSEMTSVERWLAYFSNKLDAKEMEELAMNEAAIQTALDAAAIFMQNRQERLDYLNREMAIMDYESDKDAWIEEGKAEGEKTADRRTAMRMLAKNKSIDEILELVDLTRDEVEQLCQNRK</sequence>
<reference evidence="2" key="1">
    <citation type="submission" date="2016-11" db="EMBL/GenBank/DDBJ databases">
        <authorList>
            <person name="Varghese N."/>
            <person name="Submissions S."/>
        </authorList>
    </citation>
    <scope>NUCLEOTIDE SEQUENCE [LARGE SCALE GENOMIC DNA]</scope>
    <source>
        <strain evidence="2">C3</strain>
    </source>
</reference>
<dbReference type="RefSeq" id="WP_072306905.1">
    <property type="nucleotide sequence ID" value="NZ_FPJA01000013.1"/>
</dbReference>
<evidence type="ECO:0000313" key="1">
    <source>
        <dbReference type="EMBL" id="SFW61183.1"/>
    </source>
</evidence>
<evidence type="ECO:0008006" key="3">
    <source>
        <dbReference type="Google" id="ProtNLM"/>
    </source>
</evidence>
<evidence type="ECO:0000313" key="2">
    <source>
        <dbReference type="Proteomes" id="UP000182958"/>
    </source>
</evidence>
<protein>
    <recommendedName>
        <fullName evidence="3">Rpn family recombination-promoting nuclease/putative transposase</fullName>
    </recommendedName>
</protein>
<keyword evidence="2" id="KW-1185">Reference proteome</keyword>
<dbReference type="Proteomes" id="UP000182958">
    <property type="component" value="Unassembled WGS sequence"/>
</dbReference>
<accession>A0A1K1QMK6</accession>
<dbReference type="PANTHER" id="PTHR41317">
    <property type="entry name" value="PD-(D_E)XK NUCLEASE FAMILY TRANSPOSASE"/>
    <property type="match status" value="1"/>
</dbReference>
<dbReference type="InterPro" id="IPR010106">
    <property type="entry name" value="RpnA"/>
</dbReference>
<dbReference type="PANTHER" id="PTHR41317:SF1">
    <property type="entry name" value="PD-(D_E)XK NUCLEASE FAMILY TRANSPOSASE"/>
    <property type="match status" value="1"/>
</dbReference>
<proteinExistence type="predicted"/>
<dbReference type="EMBL" id="FPJA01000013">
    <property type="protein sequence ID" value="SFW61183.1"/>
    <property type="molecule type" value="Genomic_DNA"/>
</dbReference>
<gene>
    <name evidence="1" type="ORF">SAMN02910323_0002</name>
</gene>
<organism evidence="1 2">
    <name type="scientific">Selenomonas ruminantium</name>
    <dbReference type="NCBI Taxonomy" id="971"/>
    <lineage>
        <taxon>Bacteria</taxon>
        <taxon>Bacillati</taxon>
        <taxon>Bacillota</taxon>
        <taxon>Negativicutes</taxon>
        <taxon>Selenomonadales</taxon>
        <taxon>Selenomonadaceae</taxon>
        <taxon>Selenomonas</taxon>
    </lineage>
</organism>
<dbReference type="AlphaFoldDB" id="A0A1K1QMK6"/>